<keyword evidence="3" id="KW-0560">Oxidoreductase</keyword>
<dbReference type="RefSeq" id="WP_098694459.1">
    <property type="nucleotide sequence ID" value="NZ_CP023778.1"/>
</dbReference>
<name>A0A291RJH9_9NOCA</name>
<organism evidence="4 5">
    <name type="scientific">Nocardia terpenica</name>
    <dbReference type="NCBI Taxonomy" id="455432"/>
    <lineage>
        <taxon>Bacteria</taxon>
        <taxon>Bacillati</taxon>
        <taxon>Actinomycetota</taxon>
        <taxon>Actinomycetes</taxon>
        <taxon>Mycobacteriales</taxon>
        <taxon>Nocardiaceae</taxon>
        <taxon>Nocardia</taxon>
    </lineage>
</organism>
<dbReference type="Pfam" id="PF03060">
    <property type="entry name" value="NMO"/>
    <property type="match status" value="2"/>
</dbReference>
<keyword evidence="4" id="KW-0223">Dioxygenase</keyword>
<accession>A0A291RJH9</accession>
<dbReference type="Gene3D" id="3.20.20.70">
    <property type="entry name" value="Aldolase class I"/>
    <property type="match status" value="1"/>
</dbReference>
<keyword evidence="1" id="KW-0285">Flavoprotein</keyword>
<dbReference type="GO" id="GO:0018580">
    <property type="term" value="F:nitronate monooxygenase activity"/>
    <property type="evidence" value="ECO:0007669"/>
    <property type="project" value="InterPro"/>
</dbReference>
<dbReference type="GO" id="GO:0051213">
    <property type="term" value="F:dioxygenase activity"/>
    <property type="evidence" value="ECO:0007669"/>
    <property type="project" value="UniProtKB-KW"/>
</dbReference>
<dbReference type="PANTHER" id="PTHR32332">
    <property type="entry name" value="2-NITROPROPANE DIOXYGENASE"/>
    <property type="match status" value="1"/>
</dbReference>
<evidence type="ECO:0000256" key="2">
    <source>
        <dbReference type="ARBA" id="ARBA00022643"/>
    </source>
</evidence>
<evidence type="ECO:0000313" key="5">
    <source>
        <dbReference type="Proteomes" id="UP000221961"/>
    </source>
</evidence>
<dbReference type="EMBL" id="CP023778">
    <property type="protein sequence ID" value="ATL67314.1"/>
    <property type="molecule type" value="Genomic_DNA"/>
</dbReference>
<evidence type="ECO:0000313" key="4">
    <source>
        <dbReference type="EMBL" id="ATL67314.1"/>
    </source>
</evidence>
<dbReference type="InterPro" id="IPR004136">
    <property type="entry name" value="NMO"/>
</dbReference>
<dbReference type="PANTHER" id="PTHR32332:SF20">
    <property type="entry name" value="2-NITROPROPANE DIOXYGENASE-LIKE PROTEIN"/>
    <property type="match status" value="1"/>
</dbReference>
<protein>
    <submittedName>
        <fullName evidence="4">2-nitropropane dioxygenase</fullName>
    </submittedName>
</protein>
<evidence type="ECO:0000256" key="3">
    <source>
        <dbReference type="ARBA" id="ARBA00023002"/>
    </source>
</evidence>
<dbReference type="SUPFAM" id="SSF51412">
    <property type="entry name" value="Inosine monophosphate dehydrogenase (IMPDH)"/>
    <property type="match status" value="1"/>
</dbReference>
<sequence length="331" mass="33922">MSLRTRFCDLVGIELPVVQAPIGGPCVPALAAAVSNAGGLGMLAVSWDDPQRLAERVARTAEATGKPFGVNVILQWPQQERVTRCLAAGVRIVSTFWGDPAPYTAMIHDAGAVHLHTVASAAEARAAVAAGVDVIVAQGREAGGHVWGDVGTLPLVPAVVDAVAPVPVVAAGGIADGRGLAAVLALGAEAAWIGTRFLLAEEAATADAYRRAVAAAAETDTVHGIVFDKGWPDAPHRALRNSTIRAWEAAGRPAPGQRPGEDDVVGTWLDGQSVPRYADRAPLIGATGDTEAMALYAGQSAGSVHRTQPAADIVAEIAAEAEGVFAARSRS</sequence>
<dbReference type="InterPro" id="IPR013785">
    <property type="entry name" value="Aldolase_TIM"/>
</dbReference>
<dbReference type="AlphaFoldDB" id="A0A291RJH9"/>
<proteinExistence type="predicted"/>
<dbReference type="Proteomes" id="UP000221961">
    <property type="component" value="Chromosome"/>
</dbReference>
<reference evidence="4 5" key="1">
    <citation type="submission" date="2017-10" db="EMBL/GenBank/DDBJ databases">
        <title>Comparative genomics between pathogenic Norcardia.</title>
        <authorList>
            <person name="Zeng L."/>
        </authorList>
    </citation>
    <scope>NUCLEOTIDE SEQUENCE [LARGE SCALE GENOMIC DNA]</scope>
    <source>
        <strain evidence="4 5">NC_YFY_NT001</strain>
    </source>
</reference>
<dbReference type="CDD" id="cd04730">
    <property type="entry name" value="NPD_like"/>
    <property type="match status" value="1"/>
</dbReference>
<gene>
    <name evidence="4" type="ORF">CRH09_15010</name>
</gene>
<dbReference type="GeneID" id="88358706"/>
<keyword evidence="2" id="KW-0288">FMN</keyword>
<evidence type="ECO:0000256" key="1">
    <source>
        <dbReference type="ARBA" id="ARBA00022630"/>
    </source>
</evidence>
<dbReference type="KEGG" id="ntp:CRH09_15010"/>